<organism evidence="1 2">
    <name type="scientific">Colletotrichum spinosum</name>
    <dbReference type="NCBI Taxonomy" id="1347390"/>
    <lineage>
        <taxon>Eukaryota</taxon>
        <taxon>Fungi</taxon>
        <taxon>Dikarya</taxon>
        <taxon>Ascomycota</taxon>
        <taxon>Pezizomycotina</taxon>
        <taxon>Sordariomycetes</taxon>
        <taxon>Hypocreomycetidae</taxon>
        <taxon>Glomerellales</taxon>
        <taxon>Glomerellaceae</taxon>
        <taxon>Colletotrichum</taxon>
        <taxon>Colletotrichum orbiculare species complex</taxon>
    </lineage>
</organism>
<dbReference type="AlphaFoldDB" id="A0A4R8QGR4"/>
<reference evidence="1 2" key="1">
    <citation type="submission" date="2018-11" db="EMBL/GenBank/DDBJ databases">
        <title>Genome sequence and assembly of Colletotrichum spinosum.</title>
        <authorList>
            <person name="Gan P."/>
            <person name="Shirasu K."/>
        </authorList>
    </citation>
    <scope>NUCLEOTIDE SEQUENCE [LARGE SCALE GENOMIC DNA]</scope>
    <source>
        <strain evidence="1 2">CBS 515.97</strain>
    </source>
</reference>
<dbReference type="Proteomes" id="UP000295083">
    <property type="component" value="Unassembled WGS sequence"/>
</dbReference>
<evidence type="ECO:0000313" key="1">
    <source>
        <dbReference type="EMBL" id="TDZ38061.1"/>
    </source>
</evidence>
<sequence length="415" mass="47670">MNKRSAQSAWSVLHEGNESLDQPTLNAFCFNRVNSYVEFRMLSSFYQDLIKGYSLSPKDLHDMQCRGGKILFLKIKQRLESEPGVLSPDQISWFEEHRYIWDPSVGDGDPSADPGVVLDPEMREATMAVDRKVYEEMLSEMLLADCDPFMRLRSGPDYDRSLVQTLTDQMYGKDESTTEILKQAMADGKCPEAAPLRHKAIRGYGFERIDHYADAGRLLDVYVHLVNTCHEDFDTIHKTMLKGLRALRRLITDQFAKNKNEIPSDLMGWFNDSAWVFDPSDGIGSWKSALRYLDTKLVCSDFQSRHPGEEALANQELQRVLDMFRRTKPGDNSFDICRLIQRRSKRFDCKVQVEIPTFKEKSEVIETEAETKQAEGVEGVFFDGKWDGRWIVGPIAKPSDGKWINRKWLVVVVKS</sequence>
<accession>A0A4R8QGR4</accession>
<gene>
    <name evidence="1" type="ORF">C8035_v007747</name>
</gene>
<proteinExistence type="predicted"/>
<keyword evidence="2" id="KW-1185">Reference proteome</keyword>
<name>A0A4R8QGR4_9PEZI</name>
<dbReference type="EMBL" id="QAPG01000019">
    <property type="protein sequence ID" value="TDZ38061.1"/>
    <property type="molecule type" value="Genomic_DNA"/>
</dbReference>
<comment type="caution">
    <text evidence="1">The sequence shown here is derived from an EMBL/GenBank/DDBJ whole genome shotgun (WGS) entry which is preliminary data.</text>
</comment>
<evidence type="ECO:0000313" key="2">
    <source>
        <dbReference type="Proteomes" id="UP000295083"/>
    </source>
</evidence>
<protein>
    <submittedName>
        <fullName evidence="1">Uncharacterized protein</fullName>
    </submittedName>
</protein>